<evidence type="ECO:0000313" key="2">
    <source>
        <dbReference type="EMBL" id="KAH0457537.1"/>
    </source>
</evidence>
<dbReference type="EMBL" id="JAGFBR010000012">
    <property type="protein sequence ID" value="KAH0457537.1"/>
    <property type="molecule type" value="Genomic_DNA"/>
</dbReference>
<accession>A0AAV7GNE5</accession>
<organism evidence="2 3">
    <name type="scientific">Dendrobium chrysotoxum</name>
    <name type="common">Orchid</name>
    <dbReference type="NCBI Taxonomy" id="161865"/>
    <lineage>
        <taxon>Eukaryota</taxon>
        <taxon>Viridiplantae</taxon>
        <taxon>Streptophyta</taxon>
        <taxon>Embryophyta</taxon>
        <taxon>Tracheophyta</taxon>
        <taxon>Spermatophyta</taxon>
        <taxon>Magnoliopsida</taxon>
        <taxon>Liliopsida</taxon>
        <taxon>Asparagales</taxon>
        <taxon>Orchidaceae</taxon>
        <taxon>Epidendroideae</taxon>
        <taxon>Malaxideae</taxon>
        <taxon>Dendrobiinae</taxon>
        <taxon>Dendrobium</taxon>
    </lineage>
</organism>
<proteinExistence type="predicted"/>
<evidence type="ECO:0000256" key="1">
    <source>
        <dbReference type="SAM" id="MobiDB-lite"/>
    </source>
</evidence>
<feature type="region of interest" description="Disordered" evidence="1">
    <location>
        <begin position="1"/>
        <end position="60"/>
    </location>
</feature>
<feature type="compositionally biased region" description="Acidic residues" evidence="1">
    <location>
        <begin position="1"/>
        <end position="11"/>
    </location>
</feature>
<protein>
    <submittedName>
        <fullName evidence="2">Uncharacterized protein</fullName>
    </submittedName>
</protein>
<sequence>MNQYPEAEEATAEQLAPIRPAAVDCSREADGNGDNVDHHDGDGRSAKASSSSSTADFAVSVNEISIPATTC</sequence>
<name>A0AAV7GNE5_DENCH</name>
<comment type="caution">
    <text evidence="2">The sequence shown here is derived from an EMBL/GenBank/DDBJ whole genome shotgun (WGS) entry which is preliminary data.</text>
</comment>
<dbReference type="AlphaFoldDB" id="A0AAV7GNE5"/>
<keyword evidence="3" id="KW-1185">Reference proteome</keyword>
<gene>
    <name evidence="2" type="ORF">IEQ34_012852</name>
</gene>
<evidence type="ECO:0000313" key="3">
    <source>
        <dbReference type="Proteomes" id="UP000775213"/>
    </source>
</evidence>
<reference evidence="2 3" key="1">
    <citation type="journal article" date="2021" name="Hortic Res">
        <title>Chromosome-scale assembly of the Dendrobium chrysotoxum genome enhances the understanding of orchid evolution.</title>
        <authorList>
            <person name="Zhang Y."/>
            <person name="Zhang G.Q."/>
            <person name="Zhang D."/>
            <person name="Liu X.D."/>
            <person name="Xu X.Y."/>
            <person name="Sun W.H."/>
            <person name="Yu X."/>
            <person name="Zhu X."/>
            <person name="Wang Z.W."/>
            <person name="Zhao X."/>
            <person name="Zhong W.Y."/>
            <person name="Chen H."/>
            <person name="Yin W.L."/>
            <person name="Huang T."/>
            <person name="Niu S.C."/>
            <person name="Liu Z.J."/>
        </authorList>
    </citation>
    <scope>NUCLEOTIDE SEQUENCE [LARGE SCALE GENOMIC DNA]</scope>
    <source>
        <strain evidence="2">Lindl</strain>
    </source>
</reference>
<feature type="compositionally biased region" description="Basic and acidic residues" evidence="1">
    <location>
        <begin position="25"/>
        <end position="45"/>
    </location>
</feature>
<dbReference type="Proteomes" id="UP000775213">
    <property type="component" value="Unassembled WGS sequence"/>
</dbReference>
<feature type="compositionally biased region" description="Low complexity" evidence="1">
    <location>
        <begin position="46"/>
        <end position="60"/>
    </location>
</feature>